<feature type="non-terminal residue" evidence="2">
    <location>
        <position position="47"/>
    </location>
</feature>
<accession>A0A2M7DBL2</accession>
<feature type="domain" description="DprA winged helix" evidence="1">
    <location>
        <begin position="5"/>
        <end position="47"/>
    </location>
</feature>
<name>A0A2M7DBL2_9BACT</name>
<dbReference type="EMBL" id="PETY01000005">
    <property type="protein sequence ID" value="PIV45826.1"/>
    <property type="molecule type" value="Genomic_DNA"/>
</dbReference>
<organism evidence="2 3">
    <name type="scientific">Candidatus Nealsonbacteria bacterium CG02_land_8_20_14_3_00_34_20</name>
    <dbReference type="NCBI Taxonomy" id="1974698"/>
    <lineage>
        <taxon>Bacteria</taxon>
        <taxon>Candidatus Nealsoniibacteriota</taxon>
    </lineage>
</organism>
<protein>
    <submittedName>
        <fullName evidence="2">DNA-protecting protein DprA</fullName>
    </submittedName>
</protein>
<gene>
    <name evidence="2" type="ORF">COS24_00285</name>
</gene>
<evidence type="ECO:0000313" key="3">
    <source>
        <dbReference type="Proteomes" id="UP000229625"/>
    </source>
</evidence>
<dbReference type="Gene3D" id="1.10.10.10">
    <property type="entry name" value="Winged helix-like DNA-binding domain superfamily/Winged helix DNA-binding domain"/>
    <property type="match status" value="1"/>
</dbReference>
<reference evidence="3" key="1">
    <citation type="submission" date="2017-09" db="EMBL/GenBank/DDBJ databases">
        <title>Depth-based differentiation of microbial function through sediment-hosted aquifers and enrichment of novel symbionts in the deep terrestrial subsurface.</title>
        <authorList>
            <person name="Probst A.J."/>
            <person name="Ladd B."/>
            <person name="Jarett J.K."/>
            <person name="Geller-Mcgrath D.E."/>
            <person name="Sieber C.M.K."/>
            <person name="Emerson J.B."/>
            <person name="Anantharaman K."/>
            <person name="Thomas B.C."/>
            <person name="Malmstrom R."/>
            <person name="Stieglmeier M."/>
            <person name="Klingl A."/>
            <person name="Woyke T."/>
            <person name="Ryan C.M."/>
            <person name="Banfield J.F."/>
        </authorList>
    </citation>
    <scope>NUCLEOTIDE SEQUENCE [LARGE SCALE GENOMIC DNA]</scope>
</reference>
<comment type="caution">
    <text evidence="2">The sequence shown here is derived from an EMBL/GenBank/DDBJ whole genome shotgun (WGS) entry which is preliminary data.</text>
</comment>
<dbReference type="Proteomes" id="UP000229625">
    <property type="component" value="Unassembled WGS sequence"/>
</dbReference>
<evidence type="ECO:0000313" key="2">
    <source>
        <dbReference type="EMBL" id="PIV45826.1"/>
    </source>
</evidence>
<dbReference type="InterPro" id="IPR041614">
    <property type="entry name" value="DprA_WH"/>
</dbReference>
<dbReference type="InterPro" id="IPR036388">
    <property type="entry name" value="WH-like_DNA-bd_sf"/>
</dbReference>
<dbReference type="Pfam" id="PF17782">
    <property type="entry name" value="WHD_DprA"/>
    <property type="match status" value="1"/>
</dbReference>
<sequence>GENEGENLILGVLKEGALDVDKIIEKTKLSAAAVASTLTILEIKGKV</sequence>
<proteinExistence type="predicted"/>
<feature type="non-terminal residue" evidence="2">
    <location>
        <position position="1"/>
    </location>
</feature>
<dbReference type="AlphaFoldDB" id="A0A2M7DBL2"/>
<evidence type="ECO:0000259" key="1">
    <source>
        <dbReference type="Pfam" id="PF17782"/>
    </source>
</evidence>